<keyword evidence="3" id="KW-1185">Reference proteome</keyword>
<evidence type="ECO:0000313" key="2">
    <source>
        <dbReference type="EMBL" id="WOK06537.1"/>
    </source>
</evidence>
<protein>
    <submittedName>
        <fullName evidence="2">Uncharacterized protein</fullName>
    </submittedName>
</protein>
<accession>A0ABZ0IPV0</accession>
<feature type="compositionally biased region" description="Basic and acidic residues" evidence="1">
    <location>
        <begin position="7"/>
        <end position="54"/>
    </location>
</feature>
<dbReference type="EMBL" id="CP136051">
    <property type="protein sequence ID" value="WOK06537.1"/>
    <property type="molecule type" value="Genomic_DNA"/>
</dbReference>
<dbReference type="Proteomes" id="UP001302349">
    <property type="component" value="Chromosome"/>
</dbReference>
<feature type="region of interest" description="Disordered" evidence="1">
    <location>
        <begin position="1"/>
        <end position="54"/>
    </location>
</feature>
<sequence>MKKQRKEKSEGRNKENERPKKLTSVRPDKNQETEEESKFGGIPERDFKKNLGCG</sequence>
<name>A0ABZ0IPV0_9BACT</name>
<proteinExistence type="predicted"/>
<gene>
    <name evidence="2" type="ORF">RT717_26030</name>
</gene>
<reference evidence="2 3" key="1">
    <citation type="journal article" date="2023" name="Microbiol. Resour. Announc.">
        <title>Complete Genome Sequence of Imperialibacter roseus strain P4T.</title>
        <authorList>
            <person name="Tizabi D.R."/>
            <person name="Bachvaroff T."/>
            <person name="Hill R.T."/>
        </authorList>
    </citation>
    <scope>NUCLEOTIDE SEQUENCE [LARGE SCALE GENOMIC DNA]</scope>
    <source>
        <strain evidence="2 3">P4T</strain>
    </source>
</reference>
<dbReference type="RefSeq" id="WP_317489252.1">
    <property type="nucleotide sequence ID" value="NZ_CP136051.1"/>
</dbReference>
<evidence type="ECO:0000256" key="1">
    <source>
        <dbReference type="SAM" id="MobiDB-lite"/>
    </source>
</evidence>
<organism evidence="2 3">
    <name type="scientific">Imperialibacter roseus</name>
    <dbReference type="NCBI Taxonomy" id="1324217"/>
    <lineage>
        <taxon>Bacteria</taxon>
        <taxon>Pseudomonadati</taxon>
        <taxon>Bacteroidota</taxon>
        <taxon>Cytophagia</taxon>
        <taxon>Cytophagales</taxon>
        <taxon>Flammeovirgaceae</taxon>
        <taxon>Imperialibacter</taxon>
    </lineage>
</organism>
<evidence type="ECO:0000313" key="3">
    <source>
        <dbReference type="Proteomes" id="UP001302349"/>
    </source>
</evidence>